<proteinExistence type="predicted"/>
<evidence type="ECO:0000313" key="1">
    <source>
        <dbReference type="EMBL" id="ADC90972.1"/>
    </source>
</evidence>
<dbReference type="HOGENOM" id="CLU_3329748_0_0_9"/>
<dbReference type="Proteomes" id="UP000008234">
    <property type="component" value="Chromosome"/>
</dbReference>
<reference evidence="2" key="1">
    <citation type="submission" date="2009-12" db="EMBL/GenBank/DDBJ databases">
        <title>Sequence of Clostridiales genomosp. BVAB3 str. UPII9-5.</title>
        <authorList>
            <person name="Madupu R."/>
            <person name="Durkin A.S."/>
            <person name="Torralba M."/>
            <person name="Methe B."/>
            <person name="Sutton G.G."/>
            <person name="Strausberg R.L."/>
            <person name="Nelson K.E."/>
        </authorList>
    </citation>
    <scope>NUCLEOTIDE SEQUENCE [LARGE SCALE GENOMIC DNA]</scope>
    <source>
        <strain evidence="2">UPII9-5</strain>
    </source>
</reference>
<gene>
    <name evidence="1" type="ordered locus">HMPREF0868_0097</name>
</gene>
<organism evidence="1 2">
    <name type="scientific">Mageeibacillus indolicus (strain UPII9-5)</name>
    <name type="common">Clostridiales genomosp. BVAB3 (strain UPII9-5)</name>
    <dbReference type="NCBI Taxonomy" id="699246"/>
    <lineage>
        <taxon>Bacteria</taxon>
        <taxon>Bacillati</taxon>
        <taxon>Bacillota</taxon>
        <taxon>Clostridia</taxon>
        <taxon>Eubacteriales</taxon>
        <taxon>Oscillospiraceae</taxon>
        <taxon>Mageeibacillus</taxon>
    </lineage>
</organism>
<sequence length="38" mass="4496">MNHSGDHSGEPWVGAFYRQYLIGKLAVEFYRMFHVKHS</sequence>
<accession>D3QZU2</accession>
<dbReference type="KEGG" id="clo:HMPREF0868_0097"/>
<name>D3QZU2_MAGIU</name>
<evidence type="ECO:0000313" key="2">
    <source>
        <dbReference type="Proteomes" id="UP000008234"/>
    </source>
</evidence>
<dbReference type="EMBL" id="CP001850">
    <property type="protein sequence ID" value="ADC90972.1"/>
    <property type="molecule type" value="Genomic_DNA"/>
</dbReference>
<protein>
    <submittedName>
        <fullName evidence="1">Uncharacterized protein</fullName>
    </submittedName>
</protein>
<dbReference type="AlphaFoldDB" id="D3QZU2"/>
<keyword evidence="2" id="KW-1185">Reference proteome</keyword>
<dbReference type="STRING" id="699246.HMPREF0868_0097"/>